<dbReference type="Proteomes" id="UP000184275">
    <property type="component" value="Unassembled WGS sequence"/>
</dbReference>
<sequence>MRRLVFASMVLLILVAAYLCGNLWLQNRYEKIAMEKAALLRQITELRGQVVLYELENRELASLERILQVAPLLGLDYIQVPRKLRNAGGR</sequence>
<keyword evidence="3" id="KW-1185">Reference proteome</keyword>
<reference evidence="1" key="2">
    <citation type="submission" date="2016-11" db="EMBL/GenBank/DDBJ databases">
        <authorList>
            <person name="Jaros S."/>
            <person name="Januszkiewicz K."/>
            <person name="Wedrychowicz H."/>
        </authorList>
    </citation>
    <scope>NUCLEOTIDE SEQUENCE [LARGE SCALE GENOMIC DNA]</scope>
    <source>
        <strain evidence="1">UWOS</strain>
    </source>
</reference>
<dbReference type="EMBL" id="FUWU01000049">
    <property type="protein sequence ID" value="SKA04067.1"/>
    <property type="molecule type" value="Genomic_DNA"/>
</dbReference>
<evidence type="ECO:0000313" key="4">
    <source>
        <dbReference type="Proteomes" id="UP000190449"/>
    </source>
</evidence>
<evidence type="ECO:0000313" key="2">
    <source>
        <dbReference type="EMBL" id="SKA04067.1"/>
    </source>
</evidence>
<organism evidence="1 3">
    <name type="scientific">Fibrobacter intestinalis</name>
    <dbReference type="NCBI Taxonomy" id="28122"/>
    <lineage>
        <taxon>Bacteria</taxon>
        <taxon>Pseudomonadati</taxon>
        <taxon>Fibrobacterota</taxon>
        <taxon>Fibrobacteria</taxon>
        <taxon>Fibrobacterales</taxon>
        <taxon>Fibrobacteraceae</taxon>
        <taxon>Fibrobacter</taxon>
    </lineage>
</organism>
<dbReference type="EMBL" id="FRAW01000029">
    <property type="protein sequence ID" value="SHL01787.1"/>
    <property type="molecule type" value="Genomic_DNA"/>
</dbReference>
<reference evidence="3" key="1">
    <citation type="submission" date="2016-11" db="EMBL/GenBank/DDBJ databases">
        <authorList>
            <person name="Varghese N."/>
            <person name="Submissions S."/>
        </authorList>
    </citation>
    <scope>NUCLEOTIDE SEQUENCE [LARGE SCALE GENOMIC DNA]</scope>
    <source>
        <strain evidence="3">UWOS</strain>
    </source>
</reference>
<reference evidence="2 4" key="3">
    <citation type="submission" date="2017-02" db="EMBL/GenBank/DDBJ databases">
        <authorList>
            <person name="Peterson S.W."/>
        </authorList>
    </citation>
    <scope>NUCLEOTIDE SEQUENCE [LARGE SCALE GENOMIC DNA]</scope>
    <source>
        <strain evidence="2 4">ATCC 43854</strain>
    </source>
</reference>
<dbReference type="STRING" id="28122.SAMN02745108_02317"/>
<accession>A0A1T4QKA4</accession>
<accession>A0A1M6X716</accession>
<gene>
    <name evidence="2" type="ORF">SAMN02745108_02317</name>
    <name evidence="1" type="ORF">SAMN05720469_12915</name>
</gene>
<evidence type="ECO:0000313" key="1">
    <source>
        <dbReference type="EMBL" id="SHL01787.1"/>
    </source>
</evidence>
<evidence type="ECO:0000313" key="3">
    <source>
        <dbReference type="Proteomes" id="UP000184275"/>
    </source>
</evidence>
<dbReference type="Proteomes" id="UP000190449">
    <property type="component" value="Unassembled WGS sequence"/>
</dbReference>
<name>A0A1M6X716_9BACT</name>
<proteinExistence type="predicted"/>
<dbReference type="RefSeq" id="WP_220387068.1">
    <property type="nucleotide sequence ID" value="NZ_FRAW01000029.1"/>
</dbReference>
<dbReference type="AlphaFoldDB" id="A0A1M6X716"/>
<evidence type="ECO:0008006" key="5">
    <source>
        <dbReference type="Google" id="ProtNLM"/>
    </source>
</evidence>
<protein>
    <recommendedName>
        <fullName evidence="5">Cell division protein FtsL</fullName>
    </recommendedName>
</protein>